<keyword evidence="5 6" id="KW-0472">Membrane</keyword>
<dbReference type="InterPro" id="IPR001182">
    <property type="entry name" value="FtsW/RodA"/>
</dbReference>
<dbReference type="RefSeq" id="WP_177669787.1">
    <property type="nucleotide sequence ID" value="NZ_JACRSY010000020.1"/>
</dbReference>
<keyword evidence="2 6" id="KW-0812">Transmembrane</keyword>
<sequence>MPYLELMILLSRYIFAGFGLIFIVLVFSYMKPFISYSLGQPQQKNTLLYICISFLHLGGTAILFGKAPSLAVRQGILFNSIVFFAVMTLARWMIKLLKRQDELIIWHIIFFLIDVSYIMLERLNHTEATKQIVWFILGMSIALFLPNLCSRLIRPKYKVLYMILTIGMIVLPFIFGEAKYGAINWVQIGPIGFQPSEFGKVTFIMFLAAHFHEFTYKEHKMKELLIACGITGFILLTLVIQRDLGGALLYGLTFLVMLYIGTKKAFLPLLGIIGGVGASFIAYMLFGHVRVRVQAWLDPWADIANTGYQVVQGLFAMGTWGWFGSGLTRGIPTTIPIVTTDYIFAAVCEEFGNLFGLIILLCFLALILQGLKAALIQLDDFSKFLCVGFVVILGLQTLIIIGGVMKLLPLTGITLPFVSYGGTSLFVSLGMMGILTYLIRKTLKFARKEGETYEE</sequence>
<keyword evidence="8" id="KW-1185">Reference proteome</keyword>
<evidence type="ECO:0000313" key="8">
    <source>
        <dbReference type="Proteomes" id="UP000655830"/>
    </source>
</evidence>
<feature type="transmembrane region" description="Helical" evidence="6">
    <location>
        <begin position="76"/>
        <end position="94"/>
    </location>
</feature>
<gene>
    <name evidence="7" type="ORF">H8718_12780</name>
</gene>
<evidence type="ECO:0000256" key="3">
    <source>
        <dbReference type="ARBA" id="ARBA00022960"/>
    </source>
</evidence>
<dbReference type="GO" id="GO:0005886">
    <property type="term" value="C:plasma membrane"/>
    <property type="evidence" value="ECO:0007669"/>
    <property type="project" value="TreeGrafter"/>
</dbReference>
<feature type="transmembrane region" description="Helical" evidence="6">
    <location>
        <begin position="103"/>
        <end position="120"/>
    </location>
</feature>
<evidence type="ECO:0000256" key="2">
    <source>
        <dbReference type="ARBA" id="ARBA00022692"/>
    </source>
</evidence>
<feature type="transmembrane region" description="Helical" evidence="6">
    <location>
        <begin position="351"/>
        <end position="371"/>
    </location>
</feature>
<feature type="transmembrane region" description="Helical" evidence="6">
    <location>
        <begin position="47"/>
        <end position="64"/>
    </location>
</feature>
<dbReference type="PANTHER" id="PTHR30474">
    <property type="entry name" value="CELL CYCLE PROTEIN"/>
    <property type="match status" value="1"/>
</dbReference>
<dbReference type="Proteomes" id="UP000655830">
    <property type="component" value="Unassembled WGS sequence"/>
</dbReference>
<feature type="transmembrane region" description="Helical" evidence="6">
    <location>
        <begin position="159"/>
        <end position="178"/>
    </location>
</feature>
<comment type="caution">
    <text evidence="7">The sequence shown here is derived from an EMBL/GenBank/DDBJ whole genome shotgun (WGS) entry which is preliminary data.</text>
</comment>
<keyword evidence="4 6" id="KW-1133">Transmembrane helix</keyword>
<evidence type="ECO:0000256" key="6">
    <source>
        <dbReference type="SAM" id="Phobius"/>
    </source>
</evidence>
<feature type="transmembrane region" description="Helical" evidence="6">
    <location>
        <begin position="132"/>
        <end position="152"/>
    </location>
</feature>
<feature type="transmembrane region" description="Helical" evidence="6">
    <location>
        <begin position="383"/>
        <end position="405"/>
    </location>
</feature>
<evidence type="ECO:0000313" key="7">
    <source>
        <dbReference type="EMBL" id="MBC8580404.1"/>
    </source>
</evidence>
<dbReference type="GO" id="GO:0008360">
    <property type="term" value="P:regulation of cell shape"/>
    <property type="evidence" value="ECO:0007669"/>
    <property type="project" value="UniProtKB-KW"/>
</dbReference>
<feature type="transmembrane region" description="Helical" evidence="6">
    <location>
        <begin position="269"/>
        <end position="289"/>
    </location>
</feature>
<organism evidence="7 8">
    <name type="scientific">Zhenhengia yiwuensis</name>
    <dbReference type="NCBI Taxonomy" id="2763666"/>
    <lineage>
        <taxon>Bacteria</taxon>
        <taxon>Bacillati</taxon>
        <taxon>Bacillota</taxon>
        <taxon>Clostridia</taxon>
        <taxon>Lachnospirales</taxon>
        <taxon>Lachnospiraceae</taxon>
        <taxon>Zhenhengia</taxon>
    </lineage>
</organism>
<dbReference type="Pfam" id="PF01098">
    <property type="entry name" value="FTSW_RODA_SPOVE"/>
    <property type="match status" value="1"/>
</dbReference>
<dbReference type="GO" id="GO:0051301">
    <property type="term" value="P:cell division"/>
    <property type="evidence" value="ECO:0007669"/>
    <property type="project" value="InterPro"/>
</dbReference>
<evidence type="ECO:0000256" key="5">
    <source>
        <dbReference type="ARBA" id="ARBA00023136"/>
    </source>
</evidence>
<evidence type="ECO:0000256" key="1">
    <source>
        <dbReference type="ARBA" id="ARBA00004141"/>
    </source>
</evidence>
<feature type="transmembrane region" description="Helical" evidence="6">
    <location>
        <begin position="6"/>
        <end position="27"/>
    </location>
</feature>
<feature type="transmembrane region" description="Helical" evidence="6">
    <location>
        <begin position="246"/>
        <end position="262"/>
    </location>
</feature>
<feature type="transmembrane region" description="Helical" evidence="6">
    <location>
        <begin position="223"/>
        <end position="240"/>
    </location>
</feature>
<accession>A0A926IEY0</accession>
<dbReference type="EMBL" id="JACRSY010000020">
    <property type="protein sequence ID" value="MBC8580404.1"/>
    <property type="molecule type" value="Genomic_DNA"/>
</dbReference>
<evidence type="ECO:0000256" key="4">
    <source>
        <dbReference type="ARBA" id="ARBA00022989"/>
    </source>
</evidence>
<protein>
    <submittedName>
        <fullName evidence="7">FtsW/RodA/SpoVE family cell cycle protein</fullName>
    </submittedName>
</protein>
<name>A0A926IEY0_9FIRM</name>
<feature type="transmembrane region" description="Helical" evidence="6">
    <location>
        <begin position="417"/>
        <end position="439"/>
    </location>
</feature>
<dbReference type="GO" id="GO:0015648">
    <property type="term" value="F:lipid-linked peptidoglycan transporter activity"/>
    <property type="evidence" value="ECO:0007669"/>
    <property type="project" value="TreeGrafter"/>
</dbReference>
<dbReference type="PANTHER" id="PTHR30474:SF3">
    <property type="entry name" value="PEPTIDOGLYCAN GLYCOSYLTRANSFERASE RODA"/>
    <property type="match status" value="1"/>
</dbReference>
<reference evidence="7" key="1">
    <citation type="submission" date="2020-08" db="EMBL/GenBank/DDBJ databases">
        <title>Genome public.</title>
        <authorList>
            <person name="Liu C."/>
            <person name="Sun Q."/>
        </authorList>
    </citation>
    <scope>NUCLEOTIDE SEQUENCE</scope>
    <source>
        <strain evidence="7">NSJ-12</strain>
    </source>
</reference>
<comment type="subcellular location">
    <subcellularLocation>
        <location evidence="1">Membrane</location>
        <topology evidence="1">Multi-pass membrane protein</topology>
    </subcellularLocation>
</comment>
<dbReference type="AlphaFoldDB" id="A0A926IEY0"/>
<dbReference type="GO" id="GO:0032153">
    <property type="term" value="C:cell division site"/>
    <property type="evidence" value="ECO:0007669"/>
    <property type="project" value="TreeGrafter"/>
</dbReference>
<keyword evidence="3" id="KW-0133">Cell shape</keyword>
<proteinExistence type="predicted"/>